<proteinExistence type="predicted"/>
<comment type="caution">
    <text evidence="1">The sequence shown here is derived from an EMBL/GenBank/DDBJ whole genome shotgun (WGS) entry which is preliminary data.</text>
</comment>
<dbReference type="EMBL" id="LAVV01002351">
    <property type="protein sequence ID" value="KNZ62885.1"/>
    <property type="molecule type" value="Genomic_DNA"/>
</dbReference>
<evidence type="ECO:0000313" key="2">
    <source>
        <dbReference type="Proteomes" id="UP000037035"/>
    </source>
</evidence>
<dbReference type="OrthoDB" id="3247418at2759"/>
<dbReference type="AlphaFoldDB" id="A0A0L6VRS2"/>
<organism evidence="1 2">
    <name type="scientific">Puccinia sorghi</name>
    <dbReference type="NCBI Taxonomy" id="27349"/>
    <lineage>
        <taxon>Eukaryota</taxon>
        <taxon>Fungi</taxon>
        <taxon>Dikarya</taxon>
        <taxon>Basidiomycota</taxon>
        <taxon>Pucciniomycotina</taxon>
        <taxon>Pucciniomycetes</taxon>
        <taxon>Pucciniales</taxon>
        <taxon>Pucciniaceae</taxon>
        <taxon>Puccinia</taxon>
    </lineage>
</organism>
<dbReference type="Proteomes" id="UP000037035">
    <property type="component" value="Unassembled WGS sequence"/>
</dbReference>
<sequence length="95" mass="10759">MLSFINCLLPRIRVPTSIKCVIPILGKASFGCLKADKWQNLFTIQLPALTLPVYLVGALDSPCFVTLLTLFNLQYRYHNLEYLKSSLILFPKVSL</sequence>
<dbReference type="VEuPathDB" id="FungiDB:VP01_12116g1"/>
<name>A0A0L6VRS2_9BASI</name>
<gene>
    <name evidence="1" type="ORF">VP01_12116g1</name>
</gene>
<evidence type="ECO:0000313" key="1">
    <source>
        <dbReference type="EMBL" id="KNZ62885.1"/>
    </source>
</evidence>
<reference evidence="1 2" key="1">
    <citation type="submission" date="2015-08" db="EMBL/GenBank/DDBJ databases">
        <title>Next Generation Sequencing and Analysis of the Genome of Puccinia sorghi L Schw, the Causal Agent of Maize Common Rust.</title>
        <authorList>
            <person name="Rochi L."/>
            <person name="Burguener G."/>
            <person name="Darino M."/>
            <person name="Turjanski A."/>
            <person name="Kreff E."/>
            <person name="Dieguez M.J."/>
            <person name="Sacco F."/>
        </authorList>
    </citation>
    <scope>NUCLEOTIDE SEQUENCE [LARGE SCALE GENOMIC DNA]</scope>
    <source>
        <strain evidence="1 2">RO10H11247</strain>
    </source>
</reference>
<protein>
    <submittedName>
        <fullName evidence="1">Uncharacterized protein</fullName>
    </submittedName>
</protein>
<feature type="non-terminal residue" evidence="1">
    <location>
        <position position="95"/>
    </location>
</feature>
<keyword evidence="2" id="KW-1185">Reference proteome</keyword>
<dbReference type="STRING" id="27349.A0A0L6VRS2"/>
<accession>A0A0L6VRS2</accession>